<name>A0A3N4KTK8_9PEZI</name>
<reference evidence="7 8" key="1">
    <citation type="journal article" date="2018" name="Nat. Ecol. Evol.">
        <title>Pezizomycetes genomes reveal the molecular basis of ectomycorrhizal truffle lifestyle.</title>
        <authorList>
            <person name="Murat C."/>
            <person name="Payen T."/>
            <person name="Noel B."/>
            <person name="Kuo A."/>
            <person name="Morin E."/>
            <person name="Chen J."/>
            <person name="Kohler A."/>
            <person name="Krizsan K."/>
            <person name="Balestrini R."/>
            <person name="Da Silva C."/>
            <person name="Montanini B."/>
            <person name="Hainaut M."/>
            <person name="Levati E."/>
            <person name="Barry K.W."/>
            <person name="Belfiori B."/>
            <person name="Cichocki N."/>
            <person name="Clum A."/>
            <person name="Dockter R.B."/>
            <person name="Fauchery L."/>
            <person name="Guy J."/>
            <person name="Iotti M."/>
            <person name="Le Tacon F."/>
            <person name="Lindquist E.A."/>
            <person name="Lipzen A."/>
            <person name="Malagnac F."/>
            <person name="Mello A."/>
            <person name="Molinier V."/>
            <person name="Miyauchi S."/>
            <person name="Poulain J."/>
            <person name="Riccioni C."/>
            <person name="Rubini A."/>
            <person name="Sitrit Y."/>
            <person name="Splivallo R."/>
            <person name="Traeger S."/>
            <person name="Wang M."/>
            <person name="Zifcakova L."/>
            <person name="Wipf D."/>
            <person name="Zambonelli A."/>
            <person name="Paolocci F."/>
            <person name="Nowrousian M."/>
            <person name="Ottonello S."/>
            <person name="Baldrian P."/>
            <person name="Spatafora J.W."/>
            <person name="Henrissat B."/>
            <person name="Nagy L.G."/>
            <person name="Aury J.M."/>
            <person name="Wincker P."/>
            <person name="Grigoriev I.V."/>
            <person name="Bonfante P."/>
            <person name="Martin F.M."/>
        </authorList>
    </citation>
    <scope>NUCLEOTIDE SEQUENCE [LARGE SCALE GENOMIC DNA]</scope>
    <source>
        <strain evidence="7 8">CCBAS932</strain>
    </source>
</reference>
<evidence type="ECO:0000256" key="1">
    <source>
        <dbReference type="ARBA" id="ARBA00008655"/>
    </source>
</evidence>
<dbReference type="NCBIfam" id="TIGR00530">
    <property type="entry name" value="AGP_acyltrn"/>
    <property type="match status" value="1"/>
</dbReference>
<feature type="transmembrane region" description="Helical" evidence="5">
    <location>
        <begin position="6"/>
        <end position="26"/>
    </location>
</feature>
<dbReference type="EC" id="2.3.1.51" evidence="4"/>
<dbReference type="CDD" id="cd07989">
    <property type="entry name" value="LPLAT_AGPAT-like"/>
    <property type="match status" value="1"/>
</dbReference>
<gene>
    <name evidence="7" type="ORF">P167DRAFT_487393</name>
</gene>
<dbReference type="GO" id="GO:0016020">
    <property type="term" value="C:membrane"/>
    <property type="evidence" value="ECO:0007669"/>
    <property type="project" value="InterPro"/>
</dbReference>
<dbReference type="EMBL" id="ML119127">
    <property type="protein sequence ID" value="RPB12749.1"/>
    <property type="molecule type" value="Genomic_DNA"/>
</dbReference>
<keyword evidence="4" id="KW-0443">Lipid metabolism</keyword>
<dbReference type="Pfam" id="PF01553">
    <property type="entry name" value="Acyltransferase"/>
    <property type="match status" value="1"/>
</dbReference>
<evidence type="ECO:0000313" key="8">
    <source>
        <dbReference type="Proteomes" id="UP000277580"/>
    </source>
</evidence>
<feature type="transmembrane region" description="Helical" evidence="5">
    <location>
        <begin position="38"/>
        <end position="59"/>
    </location>
</feature>
<accession>A0A3N4KTK8</accession>
<evidence type="ECO:0000259" key="6">
    <source>
        <dbReference type="SMART" id="SM00563"/>
    </source>
</evidence>
<proteinExistence type="inferred from homology"/>
<keyword evidence="5" id="KW-0812">Transmembrane</keyword>
<dbReference type="PANTHER" id="PTHR10434">
    <property type="entry name" value="1-ACYL-SN-GLYCEROL-3-PHOSPHATE ACYLTRANSFERASE"/>
    <property type="match status" value="1"/>
</dbReference>
<dbReference type="FunCoup" id="A0A3N4KTK8">
    <property type="interactions" value="280"/>
</dbReference>
<keyword evidence="3 4" id="KW-0012">Acyltransferase</keyword>
<dbReference type="STRING" id="1392247.A0A3N4KTK8"/>
<sequence length="278" mass="30900">MLHLITNFLLFYAGAIMVLSLLGRFFKQGRFYARIMSCYFLLLSCAAYGVVASVSLRIVGKVSIAQWTTGRAFKNLACPLIGIEFDVENEEALGVRPAVFISNHQSELDILFLGRIFPKHCSVTAKRSLKYIPFLGWFMALSGTVFIDRANSKSARAAFDGAVKEIRDNKQSVWIFPEGTRSYFSQADLLPFKKGAFHLAIQAGVPVVPVVVQNYSHVLHLQDRTFEPGTIKVKVMEPINTEGLTGADVDKLVTKTREEMLVELKGLSAAKIETKKTS</sequence>
<dbReference type="InParanoid" id="A0A3N4KTK8"/>
<dbReference type="GO" id="GO:0005783">
    <property type="term" value="C:endoplasmic reticulum"/>
    <property type="evidence" value="ECO:0007669"/>
    <property type="project" value="TreeGrafter"/>
</dbReference>
<dbReference type="SUPFAM" id="SSF69593">
    <property type="entry name" value="Glycerol-3-phosphate (1)-acyltransferase"/>
    <property type="match status" value="1"/>
</dbReference>
<keyword evidence="4" id="KW-0594">Phospholipid biosynthesis</keyword>
<dbReference type="InterPro" id="IPR002123">
    <property type="entry name" value="Plipid/glycerol_acylTrfase"/>
</dbReference>
<evidence type="ECO:0000256" key="2">
    <source>
        <dbReference type="ARBA" id="ARBA00022679"/>
    </source>
</evidence>
<dbReference type="GO" id="GO:0003841">
    <property type="term" value="F:1-acylglycerol-3-phosphate O-acyltransferase activity"/>
    <property type="evidence" value="ECO:0007669"/>
    <property type="project" value="UniProtKB-UniRule"/>
</dbReference>
<comment type="domain">
    <text evidence="4">The HXXXXD motif is essential for acyltransferase activity and may constitute the binding site for the phosphate moiety of the glycerol-3-phosphate.</text>
</comment>
<evidence type="ECO:0000256" key="3">
    <source>
        <dbReference type="ARBA" id="ARBA00023315"/>
    </source>
</evidence>
<keyword evidence="8" id="KW-1185">Reference proteome</keyword>
<dbReference type="GO" id="GO:0006654">
    <property type="term" value="P:phosphatidic acid biosynthetic process"/>
    <property type="evidence" value="ECO:0007669"/>
    <property type="project" value="TreeGrafter"/>
</dbReference>
<comment type="catalytic activity">
    <reaction evidence="4">
        <text>a 1-acyl-sn-glycero-3-phosphate + an acyl-CoA = a 1,2-diacyl-sn-glycero-3-phosphate + CoA</text>
        <dbReference type="Rhea" id="RHEA:19709"/>
        <dbReference type="ChEBI" id="CHEBI:57287"/>
        <dbReference type="ChEBI" id="CHEBI:57970"/>
        <dbReference type="ChEBI" id="CHEBI:58342"/>
        <dbReference type="ChEBI" id="CHEBI:58608"/>
        <dbReference type="EC" id="2.3.1.51"/>
    </reaction>
</comment>
<evidence type="ECO:0000313" key="7">
    <source>
        <dbReference type="EMBL" id="RPB12749.1"/>
    </source>
</evidence>
<dbReference type="PANTHER" id="PTHR10434:SF11">
    <property type="entry name" value="1-ACYL-SN-GLYCEROL-3-PHOSPHATE ACYLTRANSFERASE"/>
    <property type="match status" value="1"/>
</dbReference>
<organism evidence="7 8">
    <name type="scientific">Morchella conica CCBAS932</name>
    <dbReference type="NCBI Taxonomy" id="1392247"/>
    <lineage>
        <taxon>Eukaryota</taxon>
        <taxon>Fungi</taxon>
        <taxon>Dikarya</taxon>
        <taxon>Ascomycota</taxon>
        <taxon>Pezizomycotina</taxon>
        <taxon>Pezizomycetes</taxon>
        <taxon>Pezizales</taxon>
        <taxon>Morchellaceae</taxon>
        <taxon>Morchella</taxon>
    </lineage>
</organism>
<dbReference type="InterPro" id="IPR004552">
    <property type="entry name" value="AGP_acyltrans"/>
</dbReference>
<dbReference type="AlphaFoldDB" id="A0A3N4KTK8"/>
<dbReference type="SMART" id="SM00563">
    <property type="entry name" value="PlsC"/>
    <property type="match status" value="1"/>
</dbReference>
<protein>
    <recommendedName>
        <fullName evidence="4">1-acyl-sn-glycerol-3-phosphate acyltransferase</fullName>
        <ecNumber evidence="4">2.3.1.51</ecNumber>
    </recommendedName>
</protein>
<keyword evidence="4" id="KW-1208">Phospholipid metabolism</keyword>
<evidence type="ECO:0000256" key="5">
    <source>
        <dbReference type="SAM" id="Phobius"/>
    </source>
</evidence>
<keyword evidence="4" id="KW-0444">Lipid biosynthesis</keyword>
<keyword evidence="2 4" id="KW-0808">Transferase</keyword>
<evidence type="ECO:0000256" key="4">
    <source>
        <dbReference type="RuleBase" id="RU361267"/>
    </source>
</evidence>
<comment type="similarity">
    <text evidence="1 4">Belongs to the 1-acyl-sn-glycerol-3-phosphate acyltransferase family.</text>
</comment>
<keyword evidence="5" id="KW-0472">Membrane</keyword>
<dbReference type="Proteomes" id="UP000277580">
    <property type="component" value="Unassembled WGS sequence"/>
</dbReference>
<keyword evidence="5" id="KW-1133">Transmembrane helix</keyword>
<dbReference type="OrthoDB" id="202234at2759"/>
<feature type="domain" description="Phospholipid/glycerol acyltransferase" evidence="6">
    <location>
        <begin position="98"/>
        <end position="215"/>
    </location>
</feature>